<sequence>MPPNPTSAPDTAALQQAVDEGELWIDGVLVAEGAHERCALGYERLAQTVEDQIALLGGASALPGFGGLESGAQLRAGFETKTATAIATLTEYARTARELAATFRAAAAAYRASDDTTAAGVAGIEIPEGPR</sequence>
<protein>
    <recommendedName>
        <fullName evidence="3">ESX-1 secretion-associated protein</fullName>
    </recommendedName>
</protein>
<organism evidence="1 2">
    <name type="scientific">Nocardia thailandica</name>
    <dbReference type="NCBI Taxonomy" id="257275"/>
    <lineage>
        <taxon>Bacteria</taxon>
        <taxon>Bacillati</taxon>
        <taxon>Actinomycetota</taxon>
        <taxon>Actinomycetes</taxon>
        <taxon>Mycobacteriales</taxon>
        <taxon>Nocardiaceae</taxon>
        <taxon>Nocardia</taxon>
    </lineage>
</organism>
<comment type="caution">
    <text evidence="1">The sequence shown here is derived from an EMBL/GenBank/DDBJ whole genome shotgun (WGS) entry which is preliminary data.</text>
</comment>
<accession>A0ABW6PKM1</accession>
<keyword evidence="2" id="KW-1185">Reference proteome</keyword>
<proteinExistence type="predicted"/>
<evidence type="ECO:0000313" key="2">
    <source>
        <dbReference type="Proteomes" id="UP001601444"/>
    </source>
</evidence>
<dbReference type="EMBL" id="JBIAMX010000004">
    <property type="protein sequence ID" value="MFF0542949.1"/>
    <property type="molecule type" value="Genomic_DNA"/>
</dbReference>
<evidence type="ECO:0008006" key="3">
    <source>
        <dbReference type="Google" id="ProtNLM"/>
    </source>
</evidence>
<dbReference type="Proteomes" id="UP001601444">
    <property type="component" value="Unassembled WGS sequence"/>
</dbReference>
<reference evidence="1 2" key="1">
    <citation type="submission" date="2024-10" db="EMBL/GenBank/DDBJ databases">
        <title>The Natural Products Discovery Center: Release of the First 8490 Sequenced Strains for Exploring Actinobacteria Biosynthetic Diversity.</title>
        <authorList>
            <person name="Kalkreuter E."/>
            <person name="Kautsar S.A."/>
            <person name="Yang D."/>
            <person name="Bader C.D."/>
            <person name="Teijaro C.N."/>
            <person name="Fluegel L."/>
            <person name="Davis C.M."/>
            <person name="Simpson J.R."/>
            <person name="Lauterbach L."/>
            <person name="Steele A.D."/>
            <person name="Gui C."/>
            <person name="Meng S."/>
            <person name="Li G."/>
            <person name="Viehrig K."/>
            <person name="Ye F."/>
            <person name="Su P."/>
            <person name="Kiefer A.F."/>
            <person name="Nichols A."/>
            <person name="Cepeda A.J."/>
            <person name="Yan W."/>
            <person name="Fan B."/>
            <person name="Jiang Y."/>
            <person name="Adhikari A."/>
            <person name="Zheng C.-J."/>
            <person name="Schuster L."/>
            <person name="Cowan T.M."/>
            <person name="Smanski M.J."/>
            <person name="Chevrette M.G."/>
            <person name="De Carvalho L.P.S."/>
            <person name="Shen B."/>
        </authorList>
    </citation>
    <scope>NUCLEOTIDE SEQUENCE [LARGE SCALE GENOMIC DNA]</scope>
    <source>
        <strain evidence="1 2">NPDC004045</strain>
    </source>
</reference>
<name>A0ABW6PKM1_9NOCA</name>
<evidence type="ECO:0000313" key="1">
    <source>
        <dbReference type="EMBL" id="MFF0542949.1"/>
    </source>
</evidence>
<gene>
    <name evidence="1" type="ORF">ACFYTF_08925</name>
</gene>
<dbReference type="RefSeq" id="WP_043660176.1">
    <property type="nucleotide sequence ID" value="NZ_JBIAMX010000004.1"/>
</dbReference>